<dbReference type="SMART" id="SM00297">
    <property type="entry name" value="BROMO"/>
    <property type="match status" value="1"/>
</dbReference>
<feature type="region of interest" description="Disordered" evidence="12">
    <location>
        <begin position="1414"/>
        <end position="1439"/>
    </location>
</feature>
<dbReference type="InterPro" id="IPR018359">
    <property type="entry name" value="Bromodomain_CS"/>
</dbReference>
<feature type="region of interest" description="Disordered" evidence="12">
    <location>
        <begin position="986"/>
        <end position="1005"/>
    </location>
</feature>
<feature type="region of interest" description="Disordered" evidence="12">
    <location>
        <begin position="2824"/>
        <end position="2890"/>
    </location>
</feature>
<feature type="compositionally biased region" description="Polar residues" evidence="12">
    <location>
        <begin position="1677"/>
        <end position="1689"/>
    </location>
</feature>
<feature type="compositionally biased region" description="Pro residues" evidence="12">
    <location>
        <begin position="22"/>
        <end position="35"/>
    </location>
</feature>
<feature type="compositionally biased region" description="Gly residues" evidence="12">
    <location>
        <begin position="94"/>
        <end position="113"/>
    </location>
</feature>
<dbReference type="Pfam" id="PF02791">
    <property type="entry name" value="DDT"/>
    <property type="match status" value="1"/>
</dbReference>
<evidence type="ECO:0000256" key="10">
    <source>
        <dbReference type="PROSITE-ProRule" id="PRU00146"/>
    </source>
</evidence>
<accession>A0ABM4JNX1</accession>
<evidence type="ECO:0000256" key="5">
    <source>
        <dbReference type="ARBA" id="ARBA00023015"/>
    </source>
</evidence>
<dbReference type="CDD" id="cd15559">
    <property type="entry name" value="PHD1_BPTF"/>
    <property type="match status" value="1"/>
</dbReference>
<feature type="compositionally biased region" description="Basic residues" evidence="12">
    <location>
        <begin position="210"/>
        <end position="220"/>
    </location>
</feature>
<dbReference type="InterPro" id="IPR018501">
    <property type="entry name" value="DDT_dom"/>
</dbReference>
<feature type="compositionally biased region" description="Polar residues" evidence="12">
    <location>
        <begin position="637"/>
        <end position="659"/>
    </location>
</feature>
<feature type="compositionally biased region" description="Low complexity" evidence="12">
    <location>
        <begin position="2512"/>
        <end position="2572"/>
    </location>
</feature>
<dbReference type="GeneID" id="103548573"/>
<feature type="compositionally biased region" description="Basic and acidic residues" evidence="12">
    <location>
        <begin position="622"/>
        <end position="634"/>
    </location>
</feature>
<feature type="region of interest" description="Disordered" evidence="12">
    <location>
        <begin position="1515"/>
        <end position="1538"/>
    </location>
</feature>
<dbReference type="SUPFAM" id="SSF57903">
    <property type="entry name" value="FYVE/PHD zinc finger"/>
    <property type="match status" value="2"/>
</dbReference>
<gene>
    <name evidence="17" type="primary">BPTF</name>
</gene>
<name>A0ABM4JNX1_EQUPR</name>
<feature type="compositionally biased region" description="Basic and acidic residues" evidence="12">
    <location>
        <begin position="1622"/>
        <end position="1631"/>
    </location>
</feature>
<feature type="compositionally biased region" description="Low complexity" evidence="12">
    <location>
        <begin position="2377"/>
        <end position="2393"/>
    </location>
</feature>
<feature type="compositionally biased region" description="Pro residues" evidence="12">
    <location>
        <begin position="80"/>
        <end position="90"/>
    </location>
</feature>
<keyword evidence="8" id="KW-0539">Nucleus</keyword>
<feature type="compositionally biased region" description="Basic and acidic residues" evidence="12">
    <location>
        <begin position="986"/>
        <end position="1002"/>
    </location>
</feature>
<feature type="region of interest" description="Disordered" evidence="12">
    <location>
        <begin position="1978"/>
        <end position="2007"/>
    </location>
</feature>
<feature type="compositionally biased region" description="Low complexity" evidence="12">
    <location>
        <begin position="1221"/>
        <end position="1231"/>
    </location>
</feature>
<dbReference type="InterPro" id="IPR011011">
    <property type="entry name" value="Znf_FYVE_PHD"/>
</dbReference>
<keyword evidence="4" id="KW-0862">Zinc</keyword>
<comment type="subcellular location">
    <subcellularLocation>
        <location evidence="1">Nucleus</location>
    </subcellularLocation>
</comment>
<feature type="compositionally biased region" description="Polar residues" evidence="12">
    <location>
        <begin position="2394"/>
        <end position="2411"/>
    </location>
</feature>
<feature type="compositionally biased region" description="Polar residues" evidence="12">
    <location>
        <begin position="1414"/>
        <end position="1430"/>
    </location>
</feature>
<feature type="compositionally biased region" description="Basic and acidic residues" evidence="12">
    <location>
        <begin position="1118"/>
        <end position="1150"/>
    </location>
</feature>
<evidence type="ECO:0000256" key="4">
    <source>
        <dbReference type="ARBA" id="ARBA00022833"/>
    </source>
</evidence>
<dbReference type="Gene3D" id="3.30.40.10">
    <property type="entry name" value="Zinc/RING finger domain, C3HC4 (zinc finger)"/>
    <property type="match status" value="2"/>
</dbReference>
<dbReference type="PROSITE" id="PS50016">
    <property type="entry name" value="ZF_PHD_2"/>
    <property type="match status" value="2"/>
</dbReference>
<feature type="region of interest" description="Disordered" evidence="12">
    <location>
        <begin position="2191"/>
        <end position="2210"/>
    </location>
</feature>
<evidence type="ECO:0000256" key="1">
    <source>
        <dbReference type="ARBA" id="ARBA00004123"/>
    </source>
</evidence>
<feature type="compositionally biased region" description="Pro residues" evidence="12">
    <location>
        <begin position="2827"/>
        <end position="2850"/>
    </location>
</feature>
<organism evidence="16 17">
    <name type="scientific">Equus przewalskii</name>
    <name type="common">Przewalski's horse</name>
    <name type="synonym">Equus caballus przewalskii</name>
    <dbReference type="NCBI Taxonomy" id="9798"/>
    <lineage>
        <taxon>Eukaryota</taxon>
        <taxon>Metazoa</taxon>
        <taxon>Chordata</taxon>
        <taxon>Craniata</taxon>
        <taxon>Vertebrata</taxon>
        <taxon>Euteleostomi</taxon>
        <taxon>Mammalia</taxon>
        <taxon>Eutheria</taxon>
        <taxon>Laurasiatheria</taxon>
        <taxon>Perissodactyla</taxon>
        <taxon>Equidae</taxon>
        <taxon>Equus</taxon>
    </lineage>
</organism>
<feature type="region of interest" description="Disordered" evidence="12">
    <location>
        <begin position="2271"/>
        <end position="2301"/>
    </location>
</feature>
<proteinExistence type="predicted"/>
<evidence type="ECO:0000313" key="16">
    <source>
        <dbReference type="Proteomes" id="UP001652662"/>
    </source>
</evidence>
<feature type="compositionally biased region" description="Low complexity" evidence="12">
    <location>
        <begin position="195"/>
        <end position="208"/>
    </location>
</feature>
<feature type="compositionally biased region" description="Low complexity" evidence="12">
    <location>
        <begin position="712"/>
        <end position="729"/>
    </location>
</feature>
<keyword evidence="16" id="KW-1185">Reference proteome</keyword>
<dbReference type="RefSeq" id="XP_070417652.1">
    <property type="nucleotide sequence ID" value="XM_070561551.1"/>
</dbReference>
<feature type="compositionally biased region" description="Basic and acidic residues" evidence="12">
    <location>
        <begin position="669"/>
        <end position="682"/>
    </location>
</feature>
<dbReference type="PANTHER" id="PTHR45975:SF2">
    <property type="entry name" value="NUCLEOSOME-REMODELING FACTOR SUBUNIT BPTF"/>
    <property type="match status" value="1"/>
</dbReference>
<feature type="compositionally biased region" description="Basic and acidic residues" evidence="12">
    <location>
        <begin position="585"/>
        <end position="615"/>
    </location>
</feature>
<dbReference type="PANTHER" id="PTHR45975">
    <property type="entry name" value="NUCLEOSOME-REMODELING FACTOR SUBUNIT BPTF"/>
    <property type="match status" value="1"/>
</dbReference>
<feature type="compositionally biased region" description="Basic and acidic residues" evidence="12">
    <location>
        <begin position="2747"/>
        <end position="2762"/>
    </location>
</feature>
<dbReference type="PROSITE" id="PS50014">
    <property type="entry name" value="BROMODOMAIN_2"/>
    <property type="match status" value="1"/>
</dbReference>
<feature type="compositionally biased region" description="Basic and acidic residues" evidence="12">
    <location>
        <begin position="1700"/>
        <end position="1710"/>
    </location>
</feature>
<evidence type="ECO:0000256" key="11">
    <source>
        <dbReference type="SAM" id="Coils"/>
    </source>
</evidence>
<dbReference type="Proteomes" id="UP001652662">
    <property type="component" value="Chromosome 10"/>
</dbReference>
<feature type="compositionally biased region" description="Acidic residues" evidence="12">
    <location>
        <begin position="132"/>
        <end position="191"/>
    </location>
</feature>
<feature type="region of interest" description="Disordered" evidence="12">
    <location>
        <begin position="1622"/>
        <end position="1710"/>
    </location>
</feature>
<keyword evidence="5" id="KW-0805">Transcription regulation</keyword>
<dbReference type="Pfam" id="PF15613">
    <property type="entry name" value="WSD"/>
    <property type="match status" value="1"/>
</dbReference>
<feature type="compositionally biased region" description="Polar residues" evidence="12">
    <location>
        <begin position="1269"/>
        <end position="1278"/>
    </location>
</feature>
<dbReference type="PROSITE" id="PS00633">
    <property type="entry name" value="BROMODOMAIN_1"/>
    <property type="match status" value="1"/>
</dbReference>
<evidence type="ECO:0000256" key="9">
    <source>
        <dbReference type="PROSITE-ProRule" id="PRU00035"/>
    </source>
</evidence>
<feature type="region of interest" description="Disordered" evidence="12">
    <location>
        <begin position="1"/>
        <end position="234"/>
    </location>
</feature>
<dbReference type="Pfam" id="PF00628">
    <property type="entry name" value="PHD"/>
    <property type="match status" value="2"/>
</dbReference>
<dbReference type="SMART" id="SM00571">
    <property type="entry name" value="DDT"/>
    <property type="match status" value="1"/>
</dbReference>
<dbReference type="InterPro" id="IPR038028">
    <property type="entry name" value="BPTF"/>
</dbReference>
<feature type="compositionally biased region" description="Basic and acidic residues" evidence="12">
    <location>
        <begin position="1092"/>
        <end position="1110"/>
    </location>
</feature>
<evidence type="ECO:0000259" key="15">
    <source>
        <dbReference type="PROSITE" id="PS50827"/>
    </source>
</evidence>
<dbReference type="Gene3D" id="1.20.920.10">
    <property type="entry name" value="Bromodomain-like"/>
    <property type="match status" value="1"/>
</dbReference>
<feature type="region of interest" description="Disordered" evidence="12">
    <location>
        <begin position="1059"/>
        <end position="1150"/>
    </location>
</feature>
<evidence type="ECO:0000256" key="7">
    <source>
        <dbReference type="ARBA" id="ARBA00023163"/>
    </source>
</evidence>
<dbReference type="InterPro" id="IPR019786">
    <property type="entry name" value="Zinc_finger_PHD-type_CS"/>
</dbReference>
<feature type="coiled-coil region" evidence="11">
    <location>
        <begin position="2653"/>
        <end position="2683"/>
    </location>
</feature>
<feature type="compositionally biased region" description="Polar residues" evidence="12">
    <location>
        <begin position="1634"/>
        <end position="1645"/>
    </location>
</feature>
<dbReference type="InterPro" id="IPR019787">
    <property type="entry name" value="Znf_PHD-finger"/>
</dbReference>
<feature type="domain" description="DDT" evidence="15">
    <location>
        <begin position="245"/>
        <end position="305"/>
    </location>
</feature>
<protein>
    <submittedName>
        <fullName evidence="17">Nucleosome-remodeling factor subunit BPTF isoform X13</fullName>
    </submittedName>
</protein>
<feature type="compositionally biased region" description="Polar residues" evidence="12">
    <location>
        <begin position="1301"/>
        <end position="1316"/>
    </location>
</feature>
<feature type="domain" description="PHD-type" evidence="14">
    <location>
        <begin position="2900"/>
        <end position="2951"/>
    </location>
</feature>
<evidence type="ECO:0000256" key="2">
    <source>
        <dbReference type="ARBA" id="ARBA00022723"/>
    </source>
</evidence>
<feature type="compositionally biased region" description="Polar residues" evidence="12">
    <location>
        <begin position="2271"/>
        <end position="2287"/>
    </location>
</feature>
<feature type="region of interest" description="Disordered" evidence="12">
    <location>
        <begin position="2747"/>
        <end position="2766"/>
    </location>
</feature>
<feature type="compositionally biased region" description="Basic and acidic residues" evidence="12">
    <location>
        <begin position="2871"/>
        <end position="2880"/>
    </location>
</feature>
<evidence type="ECO:0000259" key="14">
    <source>
        <dbReference type="PROSITE" id="PS50016"/>
    </source>
</evidence>
<keyword evidence="11" id="KW-0175">Coiled coil</keyword>
<keyword evidence="7" id="KW-0804">Transcription</keyword>
<keyword evidence="3 10" id="KW-0863">Zinc-finger</keyword>
<dbReference type="CDD" id="cd05509">
    <property type="entry name" value="Bromo_gcn5_like"/>
    <property type="match status" value="1"/>
</dbReference>
<dbReference type="PRINTS" id="PR00503">
    <property type="entry name" value="BROMODOMAIN"/>
</dbReference>
<feature type="domain" description="Bromo" evidence="13">
    <location>
        <begin position="2977"/>
        <end position="3047"/>
    </location>
</feature>
<sequence>MRGRRGRPPKQPAAPAAERCAPAPPPPPPPPPPTSGPIGGLRSRHRGSSRGRWAAAQAEVAPKTRLSSPRGGSSSRRKPPPPPPPAPPSTSAPGRGGRGGGGGRTGGGGGGGHLARTTPARRAVNKVVYDDHESEEEEEEEEDMVSEEEEEEEDGDAEETQDSEDDEEDEMEEDDDDSDYPEEMEDDDDDASYCTESSFRSHSTYSSTPGRRKPRVHRPRSPILEEKDIPPLEFPKSSEDLMVPNEHIMNVIAIYEVLRNFGTVLRLSPFRFEDFCAALVSQEQCTLMAEMHVVLLKAVLREEDTSNTTFGPADLKDSVNSTLYFIDGMTWPEVLRVYCESDKEYHHVLPYQEAEDYPYGPVENKIKVLQFLVDQFLTTNIAREELMSEGVIQYDDHCRVCHKLGDLLCCETCSAVYHLECVKPPLEEVPEDEWQCEVCVAHKVPGVTDCVAEIQKNKPYIRHEPIGYDRSRRKYWFLNRRLIIEEDTENENEKKIWYYSTKVQLAELIDCLDKEYWEAELCKILEEMREEIHRHMDITEDLTNKARGSNKSFLAAANEEILESIRAKKGDIDIVKSLEDIEKDKNETENNNSKDAEKSREEFEDQSLEKDNDDKTPDDDPEQGKSEEPTEVGDKGNSVSANLGDNTTNASSEETSPSEGRSPVGCLSETHDSSNMAEKKVTSELPQDVPEEPNKTCDSSNTSAPTTSIQPNLENSNSSSELNSSQSESAKAAGDPENGERESHTPVSIQEEIGDFKSDKSNGEISESPGGGRGASGSTRIITRLRNPDSKLSQLKSQQVAAAAHEANKLFKEGKEVLVVNSQGEISRLSTKKEVVMKGNINNYFKLGQEGKYRVYHNQYSTNSFALNKHQHREDHDKRRHLAHKFCLTPAGEFKWNGSVHGSKVLTISTLRLTITQLENNIPSSFLHPNWASHRANWIKAVQMCSKPREFALALAILECAVKPVVMLPIWRESLGHTRLHRMTSIEREEKEKVKKKEKKQEEEETMQQATWVKYTFPVKHQVWKQKGEEYRVTGYGGWSWISKTHVYRFVPKLPGNTNVNYRKSLEGTKNNVGENMDEADRRKSPRSPKKIKTEPDSEKGEVKDSDAAKGADQSEMDISKITEKDQDVKEVIDSENDKSFKEEPMEIDDDVKTESHINYQESSQVDVVNVSEGFHLRTSYKKKTKSSKLDGLLERRIKQFTLEEKQRLEKMKLEGGIKGTGKTSTNSSKSLSEASITTKAKEGCPSDLLRQEQSPNASNDKSEDLIQGCSQSDSSILGISDPDHTANKLYPKDQMLDDVSIQSPETNCQKQNSIGNDIDESISEPASKSQEPSKIKTRGGDFLIDDSRLASASEIGTVVYQSKKPLIQEDIDTVVSPSRSPLLPAVPRSADDRDIPSLSKAVDFEGKLGCDSEYNSTLENSSDTMSIQDSSEEDMVVQNSNESISEQFITQEQGVEGLEPLKRDFVSEKSTGNYDDRLQTKVTEANGKKPSQEQNLEERPVNKCVAQINLKSITDKKNNENRESEKKGQKASTFQINGRDNKPKVYLKGECLKEISESKVVSGDIEPKVNNINKIIPENDIKSLTVKESAMKPFMNGDVIMEDFNEKNNLETKSCLLRSSDAESDYRDGLETLPSTTESESAQAATPPPSRPESASVGQGEDMEIETSEVKKVTPSPVTSGEDSNLSNDFIDENGLPTTKDENVNGESKRKTVITEVTTMTSTVATESKTVIKVAKGDKQTVVSATENCAKSTVTTTTTTVTKLSTPSTGSSVDIISVKEQSKTVVTTTVTDSLTTAGGTLVTSMTVSKEYSTRDKVKLMKFSRPKKTRSGTALPSYRKFITKSSKKSIFVLPNDDLKKLARKGGIREVPYFNYNAKPALDIWPYPSPRPTFGITWRYRLQTVKSLAGVSLMLRLLWASLRWDDMAAKAPPGGGATRTETSETEITTTEIIKRRDVGPYGIRSEYCIRKIICPIGVPEAPKETPTPQRKGLRSSALRPKRPETPKQTGPVIIETWVAEEELELWEIRAFAERVEKEKVQAVEQQAKVSEQKKAEDFQAHMEAHLRQQRLAAQQKRLEQQKPTVIAASTTSPTNSTTSTISPAQKVMVAPISGSVTTGTKMVLTTKVGSPATVTFQQNKNFHQTFATWVKQGQSNSGVVQVQQKVLGIIPSSTGTSQQTFTSFQPRTATVTIRPNTSGSGGTTSTSQVITGPQIRPGMTVIRTPLQQSTLGKAIIRTPVMVQPGAPQQVVTQIIRGQPVSTAISAPNAVSSAPAQKGLTSGASTANLQSSSSPSPRPQQGQVKLTMAQLTQLTQGHGGNQGLTVVIQGQGQTTGQLQLIPQGVTILPGPGQQLMQAAMPNGTVQRFLFTPLATTATTASTTTTTVSTTAAGTSEQKQSKLSPPTQVQQAKTQPPAQSPSVSPPEAQPQTAQPSAQPQPQTQTQPQSPAQPEAQTQPEAQSQTAVASHVPAEAQPPQAQPSKPQVAVQCQPQSNVQGQPPARVQSPPQTRIRPSTPSQVSPGQQSQVQTTTSQPIPIQPHTSLQIPSQGQPQSQPQVQSSTQTLSSGQTLSQVTVASPSRPQLQIQQPQPQVIAVPQLQQQVQVFSQIQSQVVAQIQAQQGGVPQQIKLQLPIQIPQSSPVQTHQIQNVVTVQAASVQEQLQRVQQLRDQQQKKKQQQIEIKREHTLQASNQSEIIQKQVVMKHNAVIEHLKQKKTMTPAEREENQRMIVCNQVMKYILDKIDKEEKQAAKKRKREESVEQKRSKQNATKLSALLFKHKEQLKAEILKKRALLDKDLQIEVQEELKRDLKIKKEKDMVQATAVAATPPAAPPAPPAPPPSPPPPPPPPPQHSGPLATATATATLPAASQKRKREEERDSSSKCKKKKMISTTSKETKKDTKLYCICKTPYDESKFYIGCDRCQNWYHGRCVGILQSEAELIDEYVCPQCQSTEDAMTVLTPLTEKDYEGLKRVLRSLQAHKMAWPFLEPVDPNDAPDYYGVIKEPMDLATMEERVQRRYYEKLTEFVADMTKIFDNCRYYNPSDSPFYQCAEVLESFFVQKLKGFKASRSHNNKLQSTAS</sequence>
<dbReference type="CDD" id="cd15560">
    <property type="entry name" value="PHD2_3_BPTF"/>
    <property type="match status" value="1"/>
</dbReference>
<dbReference type="InterPro" id="IPR036427">
    <property type="entry name" value="Bromodomain-like_sf"/>
</dbReference>
<evidence type="ECO:0000259" key="13">
    <source>
        <dbReference type="PROSITE" id="PS50014"/>
    </source>
</evidence>
<evidence type="ECO:0000256" key="6">
    <source>
        <dbReference type="ARBA" id="ARBA00023117"/>
    </source>
</evidence>
<dbReference type="InterPro" id="IPR001487">
    <property type="entry name" value="Bromodomain"/>
</dbReference>
<feature type="region of interest" description="Disordered" evidence="12">
    <location>
        <begin position="585"/>
        <end position="779"/>
    </location>
</feature>
<feature type="domain" description="PHD-type" evidence="14">
    <location>
        <begin position="395"/>
        <end position="442"/>
    </location>
</feature>
<dbReference type="PROSITE" id="PS50827">
    <property type="entry name" value="DDT"/>
    <property type="match status" value="1"/>
</dbReference>
<evidence type="ECO:0000256" key="8">
    <source>
        <dbReference type="ARBA" id="ARBA00023242"/>
    </source>
</evidence>
<feature type="compositionally biased region" description="Polar residues" evidence="12">
    <location>
        <begin position="1059"/>
        <end position="1074"/>
    </location>
</feature>
<dbReference type="SMART" id="SM00249">
    <property type="entry name" value="PHD"/>
    <property type="match status" value="2"/>
</dbReference>
<feature type="region of interest" description="Disordered" evidence="12">
    <location>
        <begin position="1467"/>
        <end position="1502"/>
    </location>
</feature>
<evidence type="ECO:0000256" key="3">
    <source>
        <dbReference type="ARBA" id="ARBA00022771"/>
    </source>
</evidence>
<dbReference type="InterPro" id="IPR013083">
    <property type="entry name" value="Znf_RING/FYVE/PHD"/>
</dbReference>
<dbReference type="InterPro" id="IPR028941">
    <property type="entry name" value="WHIM2_dom"/>
</dbReference>
<keyword evidence="2" id="KW-0479">Metal-binding</keyword>
<feature type="region of interest" description="Disordered" evidence="12">
    <location>
        <begin position="1210"/>
        <end position="1341"/>
    </location>
</feature>
<dbReference type="InterPro" id="IPR001965">
    <property type="entry name" value="Znf_PHD"/>
</dbReference>
<evidence type="ECO:0000256" key="12">
    <source>
        <dbReference type="SAM" id="MobiDB-lite"/>
    </source>
</evidence>
<feature type="compositionally biased region" description="Low complexity" evidence="12">
    <location>
        <begin position="2426"/>
        <end position="2487"/>
    </location>
</feature>
<dbReference type="PROSITE" id="PS01359">
    <property type="entry name" value="ZF_PHD_1"/>
    <property type="match status" value="2"/>
</dbReference>
<keyword evidence="6 9" id="KW-0103">Bromodomain</keyword>
<evidence type="ECO:0000313" key="17">
    <source>
        <dbReference type="RefSeq" id="XP_070417652.1"/>
    </source>
</evidence>
<feature type="compositionally biased region" description="Basic and acidic residues" evidence="12">
    <location>
        <begin position="1282"/>
        <end position="1296"/>
    </location>
</feature>
<dbReference type="SUPFAM" id="SSF47370">
    <property type="entry name" value="Bromodomain"/>
    <property type="match status" value="1"/>
</dbReference>
<reference evidence="17" key="1">
    <citation type="submission" date="2025-08" db="UniProtKB">
        <authorList>
            <consortium name="RefSeq"/>
        </authorList>
    </citation>
    <scope>IDENTIFICATION</scope>
    <source>
        <tissue evidence="17">Blood</tissue>
    </source>
</reference>
<feature type="compositionally biased region" description="Basic and acidic residues" evidence="12">
    <location>
        <begin position="1515"/>
        <end position="1529"/>
    </location>
</feature>
<feature type="compositionally biased region" description="Basic and acidic residues" evidence="12">
    <location>
        <begin position="1487"/>
        <end position="1502"/>
    </location>
</feature>
<dbReference type="Pfam" id="PF00439">
    <property type="entry name" value="Bromodomain"/>
    <property type="match status" value="1"/>
</dbReference>
<feature type="region of interest" description="Disordered" evidence="12">
    <location>
        <begin position="2377"/>
        <end position="2581"/>
    </location>
</feature>
<feature type="compositionally biased region" description="Polar residues" evidence="12">
    <location>
        <begin position="696"/>
        <end position="711"/>
    </location>
</feature>
<feature type="compositionally biased region" description="Low complexity" evidence="12">
    <location>
        <begin position="2288"/>
        <end position="2299"/>
    </location>
</feature>
<feature type="compositionally biased region" description="Low complexity" evidence="12">
    <location>
        <begin position="2853"/>
        <end position="2867"/>
    </location>
</feature>